<protein>
    <recommendedName>
        <fullName evidence="6">2-methylcitrate dehydratase</fullName>
    </recommendedName>
</protein>
<dbReference type="InterPro" id="IPR045336">
    <property type="entry name" value="MmgE_PrpD_N"/>
</dbReference>
<dbReference type="RefSeq" id="XP_013260086.1">
    <property type="nucleotide sequence ID" value="XM_013404632.1"/>
</dbReference>
<dbReference type="HOGENOM" id="CLU_026574_3_1_1"/>
<dbReference type="GeneID" id="25280339"/>
<proteinExistence type="inferred from homology"/>
<dbReference type="AlphaFoldDB" id="A0A072PCB4"/>
<gene>
    <name evidence="4" type="ORF">A1O9_05413</name>
</gene>
<dbReference type="PANTHER" id="PTHR16943">
    <property type="entry name" value="2-METHYLCITRATE DEHYDRATASE-RELATED"/>
    <property type="match status" value="1"/>
</dbReference>
<dbReference type="EMBL" id="AMGV01000004">
    <property type="protein sequence ID" value="KEF57496.1"/>
    <property type="molecule type" value="Genomic_DNA"/>
</dbReference>
<evidence type="ECO:0000256" key="1">
    <source>
        <dbReference type="ARBA" id="ARBA00006174"/>
    </source>
</evidence>
<feature type="domain" description="MmgE/PrpD C-terminal" evidence="3">
    <location>
        <begin position="291"/>
        <end position="462"/>
    </location>
</feature>
<dbReference type="PANTHER" id="PTHR16943:SF8">
    <property type="entry name" value="2-METHYLCITRATE DEHYDRATASE"/>
    <property type="match status" value="1"/>
</dbReference>
<dbReference type="SUPFAM" id="SSF103378">
    <property type="entry name" value="2-methylcitrate dehydratase PrpD"/>
    <property type="match status" value="1"/>
</dbReference>
<dbReference type="InterPro" id="IPR042183">
    <property type="entry name" value="MmgE/PrpD_sf_1"/>
</dbReference>
<organism evidence="4 5">
    <name type="scientific">Exophiala aquamarina CBS 119918</name>
    <dbReference type="NCBI Taxonomy" id="1182545"/>
    <lineage>
        <taxon>Eukaryota</taxon>
        <taxon>Fungi</taxon>
        <taxon>Dikarya</taxon>
        <taxon>Ascomycota</taxon>
        <taxon>Pezizomycotina</taxon>
        <taxon>Eurotiomycetes</taxon>
        <taxon>Chaetothyriomycetidae</taxon>
        <taxon>Chaetothyriales</taxon>
        <taxon>Herpotrichiellaceae</taxon>
        <taxon>Exophiala</taxon>
    </lineage>
</organism>
<feature type="domain" description="MmgE/PrpD N-terminal" evidence="2">
    <location>
        <begin position="20"/>
        <end position="269"/>
    </location>
</feature>
<comment type="similarity">
    <text evidence="1">Belongs to the PrpD family.</text>
</comment>
<evidence type="ECO:0000259" key="3">
    <source>
        <dbReference type="Pfam" id="PF19305"/>
    </source>
</evidence>
<evidence type="ECO:0000259" key="2">
    <source>
        <dbReference type="Pfam" id="PF03972"/>
    </source>
</evidence>
<evidence type="ECO:0000313" key="4">
    <source>
        <dbReference type="EMBL" id="KEF57496.1"/>
    </source>
</evidence>
<dbReference type="VEuPathDB" id="FungiDB:A1O9_05413"/>
<dbReference type="Proteomes" id="UP000027920">
    <property type="component" value="Unassembled WGS sequence"/>
</dbReference>
<reference evidence="4 5" key="1">
    <citation type="submission" date="2013-03" db="EMBL/GenBank/DDBJ databases">
        <title>The Genome Sequence of Exophiala aquamarina CBS 119918.</title>
        <authorList>
            <consortium name="The Broad Institute Genomics Platform"/>
            <person name="Cuomo C."/>
            <person name="de Hoog S."/>
            <person name="Gorbushina A."/>
            <person name="Walker B."/>
            <person name="Young S.K."/>
            <person name="Zeng Q."/>
            <person name="Gargeya S."/>
            <person name="Fitzgerald M."/>
            <person name="Haas B."/>
            <person name="Abouelleil A."/>
            <person name="Allen A.W."/>
            <person name="Alvarado L."/>
            <person name="Arachchi H.M."/>
            <person name="Berlin A.M."/>
            <person name="Chapman S.B."/>
            <person name="Gainer-Dewar J."/>
            <person name="Goldberg J."/>
            <person name="Griggs A."/>
            <person name="Gujja S."/>
            <person name="Hansen M."/>
            <person name="Howarth C."/>
            <person name="Imamovic A."/>
            <person name="Ireland A."/>
            <person name="Larimer J."/>
            <person name="McCowan C."/>
            <person name="Murphy C."/>
            <person name="Pearson M."/>
            <person name="Poon T.W."/>
            <person name="Priest M."/>
            <person name="Roberts A."/>
            <person name="Saif S."/>
            <person name="Shea T."/>
            <person name="Sisk P."/>
            <person name="Sykes S."/>
            <person name="Wortman J."/>
            <person name="Nusbaum C."/>
            <person name="Birren B."/>
        </authorList>
    </citation>
    <scope>NUCLEOTIDE SEQUENCE [LARGE SCALE GENOMIC DNA]</scope>
    <source>
        <strain evidence="4 5">CBS 119918</strain>
    </source>
</reference>
<dbReference type="InterPro" id="IPR036148">
    <property type="entry name" value="MmgE/PrpD_sf"/>
</dbReference>
<comment type="caution">
    <text evidence="4">The sequence shown here is derived from an EMBL/GenBank/DDBJ whole genome shotgun (WGS) entry which is preliminary data.</text>
</comment>
<keyword evidence="5" id="KW-1185">Reference proteome</keyword>
<dbReference type="Pfam" id="PF03972">
    <property type="entry name" value="MmgE_PrpD_N"/>
    <property type="match status" value="1"/>
</dbReference>
<dbReference type="STRING" id="1182545.A0A072PCB4"/>
<dbReference type="OrthoDB" id="10267976at2759"/>
<dbReference type="InterPro" id="IPR005656">
    <property type="entry name" value="MmgE_PrpD"/>
</dbReference>
<name>A0A072PCB4_9EURO</name>
<dbReference type="InterPro" id="IPR045337">
    <property type="entry name" value="MmgE_PrpD_C"/>
</dbReference>
<evidence type="ECO:0000313" key="5">
    <source>
        <dbReference type="Proteomes" id="UP000027920"/>
    </source>
</evidence>
<accession>A0A072PCB4</accession>
<dbReference type="GO" id="GO:0016829">
    <property type="term" value="F:lyase activity"/>
    <property type="evidence" value="ECO:0007669"/>
    <property type="project" value="InterPro"/>
</dbReference>
<dbReference type="Gene3D" id="1.10.4100.10">
    <property type="entry name" value="2-methylcitrate dehydratase PrpD"/>
    <property type="match status" value="1"/>
</dbReference>
<sequence>MAANGIANGEGAGIPATNLLAAFVADASTSQLTQELRQKVKEVVIDWIGVTIGALDGAESTKPIYDAILKLQGGDINGKNACTVLGKGEARFLPQYAGLLNATLSHSLDFDDTYIDGTLHSGCTAVSAALTQAEMKASEVSTDQFMLAVAVGYEITCRIGRELGFEAYHRGFHNTSTAGIFGAVAAITVLRNLPAKTIEMAWGLAGSKAAGSMQYLDNGSWNKRLHPGFAVHDGFLCVSLAEGGVIGATRSIEGKNGFLKAYSPNEDKDLTRLTKDLGHKWDWLDNALKPYPACRMTHALIELAGNIHTEYAAKHGKAITPADLDKVILSIPASNFILVGDPTPNKIHPNNVVDAQFSAYFQVANALLYGSPRGLQGYKRLQEPAIHEVCAKITVLPDEKVRGFPGRIRLLWENGIEEERYQEFALGEVQHPFTRPRVEEKYFALVSSTIGESRAKEILDCIDGLESASVQGLVELLR</sequence>
<evidence type="ECO:0008006" key="6">
    <source>
        <dbReference type="Google" id="ProtNLM"/>
    </source>
</evidence>
<dbReference type="Pfam" id="PF19305">
    <property type="entry name" value="MmgE_PrpD_C"/>
    <property type="match status" value="1"/>
</dbReference>